<gene>
    <name evidence="1" type="ORF">H6X83_04815</name>
</gene>
<proteinExistence type="predicted"/>
<reference evidence="1 2" key="1">
    <citation type="submission" date="2020-08" db="EMBL/GenBank/DDBJ databases">
        <authorList>
            <person name="Ren C."/>
            <person name="Gu Y."/>
            <person name="Xu Y."/>
        </authorList>
    </citation>
    <scope>NUCLEOTIDE SEQUENCE [LARGE SCALE GENOMIC DNA]</scope>
    <source>
        <strain evidence="1 2">LBM18003</strain>
    </source>
</reference>
<keyword evidence="2" id="KW-1185">Reference proteome</keyword>
<accession>A0A7G9WJT9</accession>
<sequence>MVTKKVLNDICWKAMSKGAIALYPEELMRLAVHVVRTSQKHIFLNDVQKNILAGRVAELSREKAGEAKWQSNQYAITIA</sequence>
<dbReference type="RefSeq" id="WP_212508020.1">
    <property type="nucleotide sequence ID" value="NZ_CP060696.1"/>
</dbReference>
<protein>
    <submittedName>
        <fullName evidence="1">Uncharacterized protein</fullName>
    </submittedName>
</protein>
<dbReference type="KEGG" id="caml:H6X83_04815"/>
<name>A0A7G9WJT9_9FIRM</name>
<dbReference type="EMBL" id="CP060696">
    <property type="protein sequence ID" value="QNO18951.1"/>
    <property type="molecule type" value="Genomic_DNA"/>
</dbReference>
<evidence type="ECO:0000313" key="2">
    <source>
        <dbReference type="Proteomes" id="UP000516046"/>
    </source>
</evidence>
<evidence type="ECO:0000313" key="1">
    <source>
        <dbReference type="EMBL" id="QNO18951.1"/>
    </source>
</evidence>
<dbReference type="Proteomes" id="UP000516046">
    <property type="component" value="Chromosome"/>
</dbReference>
<dbReference type="AlphaFoldDB" id="A0A7G9WJT9"/>
<organism evidence="1 2">
    <name type="scientific">Caproicibacterium amylolyticum</name>
    <dbReference type="NCBI Taxonomy" id="2766537"/>
    <lineage>
        <taxon>Bacteria</taxon>
        <taxon>Bacillati</taxon>
        <taxon>Bacillota</taxon>
        <taxon>Clostridia</taxon>
        <taxon>Eubacteriales</taxon>
        <taxon>Oscillospiraceae</taxon>
        <taxon>Caproicibacterium</taxon>
    </lineage>
</organism>